<dbReference type="EMBL" id="JARBDR010000918">
    <property type="protein sequence ID" value="KAJ8301345.1"/>
    <property type="molecule type" value="Genomic_DNA"/>
</dbReference>
<organism evidence="1 2">
    <name type="scientific">Tegillarca granosa</name>
    <name type="common">Malaysian cockle</name>
    <name type="synonym">Anadara granosa</name>
    <dbReference type="NCBI Taxonomy" id="220873"/>
    <lineage>
        <taxon>Eukaryota</taxon>
        <taxon>Metazoa</taxon>
        <taxon>Spiralia</taxon>
        <taxon>Lophotrochozoa</taxon>
        <taxon>Mollusca</taxon>
        <taxon>Bivalvia</taxon>
        <taxon>Autobranchia</taxon>
        <taxon>Pteriomorphia</taxon>
        <taxon>Arcoida</taxon>
        <taxon>Arcoidea</taxon>
        <taxon>Arcidae</taxon>
        <taxon>Tegillarca</taxon>
    </lineage>
</organism>
<accession>A0ABQ9ECW8</accession>
<dbReference type="Proteomes" id="UP001217089">
    <property type="component" value="Unassembled WGS sequence"/>
</dbReference>
<protein>
    <submittedName>
        <fullName evidence="1">Uncharacterized protein</fullName>
    </submittedName>
</protein>
<evidence type="ECO:0000313" key="1">
    <source>
        <dbReference type="EMBL" id="KAJ8301345.1"/>
    </source>
</evidence>
<name>A0ABQ9ECW8_TEGGR</name>
<evidence type="ECO:0000313" key="2">
    <source>
        <dbReference type="Proteomes" id="UP001217089"/>
    </source>
</evidence>
<sequence length="128" mass="14975">MTFDYYNVIRNISPEHRDSICTIKCNIKQDHFTIQATTSTNHSISFCNIQCNGEEFLDAELKATINGYVDITENPVWTSDLNGRQENHRKCRGSFYTHVRWRKENHFAGSIKLNRSIINQFPDIELFT</sequence>
<reference evidence="1 2" key="1">
    <citation type="submission" date="2022-12" db="EMBL/GenBank/DDBJ databases">
        <title>Chromosome-level genome of Tegillarca granosa.</title>
        <authorList>
            <person name="Kim J."/>
        </authorList>
    </citation>
    <scope>NUCLEOTIDE SEQUENCE [LARGE SCALE GENOMIC DNA]</scope>
    <source>
        <strain evidence="1">Teg-2019</strain>
        <tissue evidence="1">Adductor muscle</tissue>
    </source>
</reference>
<keyword evidence="2" id="KW-1185">Reference proteome</keyword>
<comment type="caution">
    <text evidence="1">The sequence shown here is derived from an EMBL/GenBank/DDBJ whole genome shotgun (WGS) entry which is preliminary data.</text>
</comment>
<proteinExistence type="predicted"/>
<gene>
    <name evidence="1" type="ORF">KUTeg_020332</name>
</gene>